<proteinExistence type="predicted"/>
<comment type="catalytic activity">
    <reaction evidence="1">
        <text>D-fructose(out) + N(pros)-phospho-L-histidyl-[protein] = D-fructose 1-phosphate(in) + L-histidyl-[protein]</text>
        <dbReference type="Rhea" id="RHEA:49252"/>
        <dbReference type="Rhea" id="RHEA-COMP:9745"/>
        <dbReference type="Rhea" id="RHEA-COMP:9746"/>
        <dbReference type="ChEBI" id="CHEBI:29979"/>
        <dbReference type="ChEBI" id="CHEBI:37721"/>
        <dbReference type="ChEBI" id="CHEBI:58674"/>
        <dbReference type="ChEBI" id="CHEBI:64837"/>
        <dbReference type="EC" id="2.7.1.202"/>
    </reaction>
</comment>
<evidence type="ECO:0000256" key="15">
    <source>
        <dbReference type="SAM" id="Phobius"/>
    </source>
</evidence>
<keyword evidence="9" id="KW-0808">Transferase</keyword>
<dbReference type="PROSITE" id="PS51099">
    <property type="entry name" value="PTS_EIIB_TYPE_2"/>
    <property type="match status" value="1"/>
</dbReference>
<evidence type="ECO:0000256" key="2">
    <source>
        <dbReference type="ARBA" id="ARBA00004429"/>
    </source>
</evidence>
<feature type="transmembrane region" description="Helical" evidence="15">
    <location>
        <begin position="417"/>
        <end position="446"/>
    </location>
</feature>
<dbReference type="SUPFAM" id="SSF52794">
    <property type="entry name" value="PTS system IIB component-like"/>
    <property type="match status" value="1"/>
</dbReference>
<evidence type="ECO:0000256" key="14">
    <source>
        <dbReference type="ARBA" id="ARBA00023136"/>
    </source>
</evidence>
<evidence type="ECO:0000256" key="6">
    <source>
        <dbReference type="ARBA" id="ARBA00022475"/>
    </source>
</evidence>
<protein>
    <recommendedName>
        <fullName evidence="4">protein-N(pi)-phosphohistidine--D-fructose phosphotransferase</fullName>
        <ecNumber evidence="4">2.7.1.202</ecNumber>
    </recommendedName>
</protein>
<name>A0A0B8P9E4_9VIBR</name>
<evidence type="ECO:0000256" key="12">
    <source>
        <dbReference type="ARBA" id="ARBA00022777"/>
    </source>
</evidence>
<dbReference type="Pfam" id="PF00359">
    <property type="entry name" value="PTS_EIIA_2"/>
    <property type="match status" value="1"/>
</dbReference>
<feature type="transmembrane region" description="Helical" evidence="15">
    <location>
        <begin position="334"/>
        <end position="355"/>
    </location>
</feature>
<organism evidence="19 20">
    <name type="scientific">Vibrio ishigakensis</name>
    <dbReference type="NCBI Taxonomy" id="1481914"/>
    <lineage>
        <taxon>Bacteria</taxon>
        <taxon>Pseudomonadati</taxon>
        <taxon>Pseudomonadota</taxon>
        <taxon>Gammaproteobacteria</taxon>
        <taxon>Vibrionales</taxon>
        <taxon>Vibrionaceae</taxon>
        <taxon>Vibrio</taxon>
    </lineage>
</organism>
<dbReference type="EMBL" id="BBSA01000002">
    <property type="protein sequence ID" value="GAM61227.1"/>
    <property type="molecule type" value="Genomic_DNA"/>
</dbReference>
<dbReference type="InterPro" id="IPR050864">
    <property type="entry name" value="Bacterial_PTS_Sugar_Transport"/>
</dbReference>
<feature type="transmembrane region" description="Helical" evidence="15">
    <location>
        <begin position="602"/>
        <end position="622"/>
    </location>
</feature>
<sequence>MMKEILNQKLIKLDLLASDKNAVFTELAEVLVNAGKVSDKDQFVKDLWEREQTGNTGFEDGIALPHAKSSAVIEPAIAVGISKSGIEYGAEDGEPSKIFFMIASPEQASDFHIEVLAKLSSKIIEPSFLEDLQNAQTPEQALALLTAEEDPVQANPVEQNKGFIIGVTGCPTGVAHTYLAAESIEKAATEMGYEHKVETNGSIGVRNAPTAEEIARADAIVVACDKQVDLNRFQGKKVVITGVKAAIKEADKLIEQALEAPLYEGDGKKTSSATTTAGPGGSGKDLYKYLMNGVSHMIPFVVVGGILIALSLAIGGEPTPGGLAIPEGSLWNKILDVGVVGFTLMIPVLAGYIAYAIADRPGLAPGLIGGWIANNGSFYDADAGTGFIGAIIAGLLVGYFVKWIVSFNYSKMLQPLVPIMIAPIAGSLFIAAVFIFIIGAPIAGIMDTMNGVLANLSTGNVILIGVVIGLMQGFDMGGPFGKVAFLFSVGLIAEGQTQFMGAQAAAIPVAPLGMALAAFIGSKMNLFEGEEVENAKAATAMGMVGISEGAIPFAARDPFAVIPANMIGSAVACVLGFTFGLTCNVAHGGPIVVLLGAFNKPLLALLAMAIGVMVTAFVAISLKKLRLNKVKKNQELKLATH</sequence>
<evidence type="ECO:0000259" key="17">
    <source>
        <dbReference type="PROSITE" id="PS51099"/>
    </source>
</evidence>
<feature type="transmembrane region" description="Helical" evidence="15">
    <location>
        <begin position="294"/>
        <end position="314"/>
    </location>
</feature>
<reference evidence="19 20" key="2">
    <citation type="submission" date="2015-01" db="EMBL/GenBank/DDBJ databases">
        <authorList>
            <consortium name="NBRP consortium"/>
            <person name="Sawabe T."/>
            <person name="Meirelles P."/>
            <person name="Feng G."/>
            <person name="Sayaka M."/>
            <person name="Hattori M."/>
            <person name="Ohkuma M."/>
        </authorList>
    </citation>
    <scope>NUCLEOTIDE SEQUENCE [LARGE SCALE GENOMIC DNA]</scope>
    <source>
        <strain evidence="19 20">JCM19232</strain>
    </source>
</reference>
<keyword evidence="6" id="KW-1003">Cell membrane</keyword>
<keyword evidence="12" id="KW-0418">Kinase</keyword>
<dbReference type="InterPro" id="IPR006327">
    <property type="entry name" value="PTS_IIC_fruc"/>
</dbReference>
<evidence type="ECO:0000259" key="18">
    <source>
        <dbReference type="PROSITE" id="PS51104"/>
    </source>
</evidence>
<dbReference type="PROSITE" id="PS51094">
    <property type="entry name" value="PTS_EIIA_TYPE_2"/>
    <property type="match status" value="1"/>
</dbReference>
<dbReference type="GO" id="GO:0022877">
    <property type="term" value="F:protein-N(PI)-phosphohistidine-fructose phosphotransferase system transporter activity"/>
    <property type="evidence" value="ECO:0007669"/>
    <property type="project" value="InterPro"/>
</dbReference>
<dbReference type="InterPro" id="IPR016152">
    <property type="entry name" value="PTrfase/Anion_transptr"/>
</dbReference>
<evidence type="ECO:0000313" key="20">
    <source>
        <dbReference type="Proteomes" id="UP000031670"/>
    </source>
</evidence>
<dbReference type="Pfam" id="PF02302">
    <property type="entry name" value="PTS_IIB"/>
    <property type="match status" value="1"/>
</dbReference>
<dbReference type="GO" id="GO:0005737">
    <property type="term" value="C:cytoplasm"/>
    <property type="evidence" value="ECO:0007669"/>
    <property type="project" value="UniProtKB-SubCell"/>
</dbReference>
<dbReference type="GO" id="GO:0016301">
    <property type="term" value="F:kinase activity"/>
    <property type="evidence" value="ECO:0007669"/>
    <property type="project" value="UniProtKB-KW"/>
</dbReference>
<evidence type="ECO:0000256" key="1">
    <source>
        <dbReference type="ARBA" id="ARBA00001401"/>
    </source>
</evidence>
<keyword evidence="14 15" id="KW-0472">Membrane</keyword>
<evidence type="ECO:0000256" key="4">
    <source>
        <dbReference type="ARBA" id="ARBA00012799"/>
    </source>
</evidence>
<evidence type="ECO:0000256" key="13">
    <source>
        <dbReference type="ARBA" id="ARBA00022989"/>
    </source>
</evidence>
<dbReference type="FunFam" id="3.40.930.10:FF:000009">
    <property type="entry name" value="PTS system, fructose specific IIABC component"/>
    <property type="match status" value="1"/>
</dbReference>
<feature type="domain" description="PTS EIIC type-2" evidence="18">
    <location>
        <begin position="286"/>
        <end position="632"/>
    </location>
</feature>
<dbReference type="CDD" id="cd00211">
    <property type="entry name" value="PTS_IIA_fru"/>
    <property type="match status" value="1"/>
</dbReference>
<evidence type="ECO:0000256" key="3">
    <source>
        <dbReference type="ARBA" id="ARBA00004496"/>
    </source>
</evidence>
<feature type="domain" description="PTS EIIB type-2" evidence="17">
    <location>
        <begin position="164"/>
        <end position="259"/>
    </location>
</feature>
<dbReference type="NCBIfam" id="TIGR00848">
    <property type="entry name" value="fruA"/>
    <property type="match status" value="1"/>
</dbReference>
<dbReference type="Proteomes" id="UP000031670">
    <property type="component" value="Unassembled WGS sequence"/>
</dbReference>
<evidence type="ECO:0000259" key="16">
    <source>
        <dbReference type="PROSITE" id="PS51094"/>
    </source>
</evidence>
<gene>
    <name evidence="19" type="ORF">JCM19232_4169</name>
</gene>
<dbReference type="InterPro" id="IPR003353">
    <property type="entry name" value="PTS_IIB_fruc"/>
</dbReference>
<feature type="transmembrane region" description="Helical" evidence="15">
    <location>
        <begin position="385"/>
        <end position="405"/>
    </location>
</feature>
<dbReference type="NCBIfam" id="TIGR01427">
    <property type="entry name" value="PTS_IIC_fructo"/>
    <property type="match status" value="1"/>
</dbReference>
<feature type="transmembrane region" description="Helical" evidence="15">
    <location>
        <begin position="452"/>
        <end position="470"/>
    </location>
</feature>
<keyword evidence="10" id="KW-0598">Phosphotransferase system</keyword>
<feature type="domain" description="PTS EIIA type-2" evidence="16">
    <location>
        <begin position="4"/>
        <end position="148"/>
    </location>
</feature>
<dbReference type="SUPFAM" id="SSF55804">
    <property type="entry name" value="Phoshotransferase/anion transport protein"/>
    <property type="match status" value="1"/>
</dbReference>
<dbReference type="InterPro" id="IPR013011">
    <property type="entry name" value="PTS_EIIB_2"/>
</dbReference>
<dbReference type="GO" id="GO:0090563">
    <property type="term" value="F:protein-phosphocysteine-sugar phosphotransferase activity"/>
    <property type="evidence" value="ECO:0007669"/>
    <property type="project" value="TreeGrafter"/>
</dbReference>
<dbReference type="PANTHER" id="PTHR30505:SF0">
    <property type="entry name" value="FRUCTOSE-LIKE PTS SYSTEM EIIBC COMPONENT-RELATED"/>
    <property type="match status" value="1"/>
</dbReference>
<dbReference type="PROSITE" id="PS51104">
    <property type="entry name" value="PTS_EIIC_TYPE_2"/>
    <property type="match status" value="1"/>
</dbReference>
<dbReference type="InterPro" id="IPR002178">
    <property type="entry name" value="PTS_EIIA_type-2_dom"/>
</dbReference>
<keyword evidence="5" id="KW-0813">Transport</keyword>
<evidence type="ECO:0000256" key="8">
    <source>
        <dbReference type="ARBA" id="ARBA00022597"/>
    </source>
</evidence>
<dbReference type="GO" id="GO:0005886">
    <property type="term" value="C:plasma membrane"/>
    <property type="evidence" value="ECO:0007669"/>
    <property type="project" value="UniProtKB-SubCell"/>
</dbReference>
<dbReference type="AlphaFoldDB" id="A0A0B8P9E4"/>
<dbReference type="InterPro" id="IPR003352">
    <property type="entry name" value="PTS_EIIC"/>
</dbReference>
<dbReference type="Gene3D" id="3.40.930.10">
    <property type="entry name" value="Mannitol-specific EII, Chain A"/>
    <property type="match status" value="1"/>
</dbReference>
<comment type="caution">
    <text evidence="19">The sequence shown here is derived from an EMBL/GenBank/DDBJ whole genome shotgun (WGS) entry which is preliminary data.</text>
</comment>
<keyword evidence="11 15" id="KW-0812">Transmembrane</keyword>
<evidence type="ECO:0000313" key="19">
    <source>
        <dbReference type="EMBL" id="GAM61227.1"/>
    </source>
</evidence>
<feature type="transmembrane region" description="Helical" evidence="15">
    <location>
        <begin position="559"/>
        <end position="582"/>
    </location>
</feature>
<dbReference type="Pfam" id="PF02378">
    <property type="entry name" value="PTS_EIIC"/>
    <property type="match status" value="1"/>
</dbReference>
<dbReference type="InterPro" id="IPR003501">
    <property type="entry name" value="PTS_EIIB_2/3"/>
</dbReference>
<dbReference type="InterPro" id="IPR004715">
    <property type="entry name" value="PTS_IIA_fruc"/>
</dbReference>
<evidence type="ECO:0000256" key="5">
    <source>
        <dbReference type="ARBA" id="ARBA00022448"/>
    </source>
</evidence>
<evidence type="ECO:0000256" key="11">
    <source>
        <dbReference type="ARBA" id="ARBA00022692"/>
    </source>
</evidence>
<dbReference type="EC" id="2.7.1.202" evidence="4"/>
<keyword evidence="13 15" id="KW-1133">Transmembrane helix</keyword>
<evidence type="ECO:0000256" key="9">
    <source>
        <dbReference type="ARBA" id="ARBA00022679"/>
    </source>
</evidence>
<dbReference type="CDD" id="cd05569">
    <property type="entry name" value="PTS_IIB_fructose"/>
    <property type="match status" value="1"/>
</dbReference>
<dbReference type="Gene3D" id="3.40.50.2300">
    <property type="match status" value="1"/>
</dbReference>
<dbReference type="NCBIfam" id="TIGR00829">
    <property type="entry name" value="FRU"/>
    <property type="match status" value="1"/>
</dbReference>
<comment type="subcellular location">
    <subcellularLocation>
        <location evidence="2">Cell inner membrane</location>
        <topology evidence="2">Multi-pass membrane protein</topology>
    </subcellularLocation>
    <subcellularLocation>
        <location evidence="3">Cytoplasm</location>
    </subcellularLocation>
</comment>
<dbReference type="InterPro" id="IPR013014">
    <property type="entry name" value="PTS_EIIC_2"/>
</dbReference>
<keyword evidence="7" id="KW-0597">Phosphoprotein</keyword>
<feature type="transmembrane region" description="Helical" evidence="15">
    <location>
        <begin position="499"/>
        <end position="520"/>
    </location>
</feature>
<dbReference type="InterPro" id="IPR036095">
    <property type="entry name" value="PTS_EIIB-like_sf"/>
</dbReference>
<dbReference type="GO" id="GO:0005351">
    <property type="term" value="F:carbohydrate:proton symporter activity"/>
    <property type="evidence" value="ECO:0007669"/>
    <property type="project" value="InterPro"/>
</dbReference>
<evidence type="ECO:0000256" key="10">
    <source>
        <dbReference type="ARBA" id="ARBA00022683"/>
    </source>
</evidence>
<accession>A0A0B8P9E4</accession>
<dbReference type="PANTHER" id="PTHR30505">
    <property type="entry name" value="FRUCTOSE-LIKE PERMEASE"/>
    <property type="match status" value="1"/>
</dbReference>
<reference evidence="19 20" key="1">
    <citation type="submission" date="2015-01" db="EMBL/GenBank/DDBJ databases">
        <title>Vibrio sp. C5 JCM 19232 whole genome shotgun sequence.</title>
        <authorList>
            <person name="Sawabe T."/>
            <person name="Meirelles P."/>
            <person name="Feng G."/>
            <person name="Sayaka M."/>
            <person name="Hattori M."/>
            <person name="Ohkuma M."/>
        </authorList>
    </citation>
    <scope>NUCLEOTIDE SEQUENCE [LARGE SCALE GENOMIC DNA]</scope>
    <source>
        <strain evidence="19 20">JCM19232</strain>
    </source>
</reference>
<dbReference type="GO" id="GO:0009401">
    <property type="term" value="P:phosphoenolpyruvate-dependent sugar phosphotransferase system"/>
    <property type="evidence" value="ECO:0007669"/>
    <property type="project" value="UniProtKB-KW"/>
</dbReference>
<dbReference type="FunFam" id="3.40.50.2300:FF:000014">
    <property type="entry name" value="PTS system fructose-like transporter subunit IIB"/>
    <property type="match status" value="1"/>
</dbReference>
<keyword evidence="8" id="KW-0762">Sugar transport</keyword>
<evidence type="ECO:0000256" key="7">
    <source>
        <dbReference type="ARBA" id="ARBA00022553"/>
    </source>
</evidence>